<dbReference type="RefSeq" id="YP_010761088.1">
    <property type="nucleotide sequence ID" value="NC_073591.1"/>
</dbReference>
<sequence>MQEHIEREARAQKAAKAASLIEEARQKADAGIPLTEDEMSAAWESMKPAIDTFAKILEALAAVFGQLVSHVDWEGIARALEANQEPTRPLIHNGRKPR</sequence>
<dbReference type="GeneID" id="80034193"/>
<dbReference type="EMBL" id="MZ150784">
    <property type="protein sequence ID" value="QWY84257.1"/>
    <property type="molecule type" value="Genomic_DNA"/>
</dbReference>
<protein>
    <submittedName>
        <fullName evidence="1">Uncharacterized protein</fullName>
    </submittedName>
</protein>
<dbReference type="Proteomes" id="UP000693901">
    <property type="component" value="Segment"/>
</dbReference>
<proteinExistence type="predicted"/>
<reference evidence="1" key="1">
    <citation type="submission" date="2021-05" db="EMBL/GenBank/DDBJ databases">
        <authorList>
            <person name="Moore L.J."/>
            <person name="Samuelson I.O."/>
            <person name="Sarkilahti S.K."/>
            <person name="Tutterrow P.B."/>
            <person name="Spring A.M."/>
            <person name="Klyczek K."/>
            <person name="Garlena R.A."/>
            <person name="Russell D.A."/>
            <person name="Pope W.H."/>
            <person name="Jacobs-Sera D."/>
            <person name="Hatfull G.F."/>
        </authorList>
    </citation>
    <scope>NUCLEOTIDE SEQUENCE</scope>
</reference>
<keyword evidence="2" id="KW-1185">Reference proteome</keyword>
<dbReference type="KEGG" id="vg:80034193"/>
<accession>A0A8F3E8P5</accession>
<evidence type="ECO:0000313" key="1">
    <source>
        <dbReference type="EMBL" id="QWY84257.1"/>
    </source>
</evidence>
<organism evidence="1 2">
    <name type="scientific">Arthrobacter phage Zaheer</name>
    <dbReference type="NCBI Taxonomy" id="2836041"/>
    <lineage>
        <taxon>Viruses</taxon>
        <taxon>Duplodnaviria</taxon>
        <taxon>Heunggongvirae</taxon>
        <taxon>Uroviricota</taxon>
        <taxon>Caudoviricetes</taxon>
        <taxon>Daemsvirinae</taxon>
        <taxon>Nanditavirus</taxon>
        <taxon>Nanditavirus zaheer</taxon>
    </lineage>
</organism>
<gene>
    <name evidence="1" type="primary">61</name>
    <name evidence="1" type="ORF">SEA_ZAHEER_61</name>
</gene>
<evidence type="ECO:0000313" key="2">
    <source>
        <dbReference type="Proteomes" id="UP000693901"/>
    </source>
</evidence>
<name>A0A8F3E8P5_9CAUD</name>